<dbReference type="GO" id="GO:0000184">
    <property type="term" value="P:nuclear-transcribed mRNA catabolic process, nonsense-mediated decay"/>
    <property type="evidence" value="ECO:0007669"/>
    <property type="project" value="TreeGrafter"/>
</dbReference>
<sequence>MNTLSDSETKLKSSIDYLSLTIKNYENQQKIKNNDPKYVKLILIELYEKMLSLNLEYAVLQDIDNKLWKIFYSEVEYWRSSINKPNRRNSNRYIENNLWKFQNQLEKITSYYKLLNLKLVLNKKYDKNQGIKLLKLKEPKKINKSSNEVYFFTVHKNLIFLGDILRYKTMYNSSEVKQWTDALSTYQKAYKMYPDNGKPHAQIAMIESYRNNFLSMIYWYILSYCKFYIHPMAKDNLETFYKHLTEKSQSHSYMNENLKEFFLFLKLIHYESTTQKDFKNLYHHLSDVVSSIINDNNLSGSEKIQTIKEIYIILIGYIYISNEKFKMTDSASVRQNIRNHQAICIILILENLVKNIYSLNKIISNYDNLTNFLFNSEENENNNFNNEKNDNNNSVFQLLVPINLCCIWIVNNSEIISIYRNYSKFYEENEMCYNSFKKALFNLVNSLNSITEIENIIEYLPEDCELLGFLPLRSYYSTIDFKSVNQIMNNDKGIDKRNQFYIRVGRIQNLIKYLVQKHPDKYKYDENEEKYVIMDEEYKKKEKSKLSKLMAQERLKKQVEDLEEYVAKKIQPYIIIDENIIINDLPLLKKWVSSKTCKIVIPLNVISTIDIQKHGNSKISSRAREAIRFLEQYSIKPTKYLKVQKDNEKCGIDYENYYLFKDQEDDAFNDYENDDSLSLSNHENDRPNEEIKNMFTDNDEYLPNNYEWNKKKESDIKDEISESITYYHKHTPSRKYKLLIECIKYFNELAKNEIAQIIDINNNDNETIYPLILVTNNKILTKYREIFQIDCMTMTLQEFIKYMAKKRQDSRKE</sequence>
<dbReference type="GO" id="GO:0042162">
    <property type="term" value="F:telomeric DNA binding"/>
    <property type="evidence" value="ECO:0007669"/>
    <property type="project" value="TreeGrafter"/>
</dbReference>
<evidence type="ECO:0000259" key="6">
    <source>
        <dbReference type="Pfam" id="PF10374"/>
    </source>
</evidence>
<dbReference type="GO" id="GO:0005737">
    <property type="term" value="C:cytoplasm"/>
    <property type="evidence" value="ECO:0007669"/>
    <property type="project" value="UniProtKB-SubCell"/>
</dbReference>
<dbReference type="GO" id="GO:0005697">
    <property type="term" value="C:telomerase holoenzyme complex"/>
    <property type="evidence" value="ECO:0007669"/>
    <property type="project" value="TreeGrafter"/>
</dbReference>
<dbReference type="PANTHER" id="PTHR15696">
    <property type="entry name" value="SMG-7 SUPPRESSOR WITH MORPHOLOGICAL EFFECT ON GENITALIA PROTEIN 7"/>
    <property type="match status" value="1"/>
</dbReference>
<evidence type="ECO:0000259" key="7">
    <source>
        <dbReference type="Pfam" id="PF13638"/>
    </source>
</evidence>
<dbReference type="Gene3D" id="3.40.50.1010">
    <property type="entry name" value="5'-nuclease"/>
    <property type="match status" value="1"/>
</dbReference>
<feature type="domain" description="DNA/RNA-binding" evidence="5">
    <location>
        <begin position="182"/>
        <end position="474"/>
    </location>
</feature>
<dbReference type="OrthoDB" id="69928at2759"/>
<evidence type="ECO:0000259" key="5">
    <source>
        <dbReference type="Pfam" id="PF10373"/>
    </source>
</evidence>
<dbReference type="EMBL" id="MCFG01000075">
    <property type="protein sequence ID" value="ORX83313.1"/>
    <property type="molecule type" value="Genomic_DNA"/>
</dbReference>
<evidence type="ECO:0000256" key="4">
    <source>
        <dbReference type="ARBA" id="ARBA00023242"/>
    </source>
</evidence>
<dbReference type="AlphaFoldDB" id="A0A1Y1XC65"/>
<dbReference type="Proteomes" id="UP000193944">
    <property type="component" value="Unassembled WGS sequence"/>
</dbReference>
<dbReference type="Pfam" id="PF10374">
    <property type="entry name" value="EST1"/>
    <property type="match status" value="1"/>
</dbReference>
<gene>
    <name evidence="8" type="ORF">BCR32DRAFT_292053</name>
</gene>
<organism evidence="8 9">
    <name type="scientific">Anaeromyces robustus</name>
    <dbReference type="NCBI Taxonomy" id="1754192"/>
    <lineage>
        <taxon>Eukaryota</taxon>
        <taxon>Fungi</taxon>
        <taxon>Fungi incertae sedis</taxon>
        <taxon>Chytridiomycota</taxon>
        <taxon>Chytridiomycota incertae sedis</taxon>
        <taxon>Neocallimastigomycetes</taxon>
        <taxon>Neocallimastigales</taxon>
        <taxon>Neocallimastigaceae</taxon>
        <taxon>Anaeromyces</taxon>
    </lineage>
</organism>
<evidence type="ECO:0000313" key="9">
    <source>
        <dbReference type="Proteomes" id="UP000193944"/>
    </source>
</evidence>
<feature type="domain" description="Telomerase activating protein Est1-like N-terminal" evidence="6">
    <location>
        <begin position="63"/>
        <end position="172"/>
    </location>
</feature>
<reference evidence="8 9" key="2">
    <citation type="submission" date="2016-08" db="EMBL/GenBank/DDBJ databases">
        <title>Pervasive Adenine N6-methylation of Active Genes in Fungi.</title>
        <authorList>
            <consortium name="DOE Joint Genome Institute"/>
            <person name="Mondo S.J."/>
            <person name="Dannebaum R.O."/>
            <person name="Kuo R.C."/>
            <person name="Labutti K."/>
            <person name="Haridas S."/>
            <person name="Kuo A."/>
            <person name="Salamov A."/>
            <person name="Ahrendt S.R."/>
            <person name="Lipzen A."/>
            <person name="Sullivan W."/>
            <person name="Andreopoulos W.B."/>
            <person name="Clum A."/>
            <person name="Lindquist E."/>
            <person name="Daum C."/>
            <person name="Ramamoorthy G.K."/>
            <person name="Gryganskyi A."/>
            <person name="Culley D."/>
            <person name="Magnuson J.K."/>
            <person name="James T.Y."/>
            <person name="O'Malley M.A."/>
            <person name="Stajich J.E."/>
            <person name="Spatafora J.W."/>
            <person name="Visel A."/>
            <person name="Grigoriev I.V."/>
        </authorList>
    </citation>
    <scope>NUCLEOTIDE SEQUENCE [LARGE SCALE GENOMIC DNA]</scope>
    <source>
        <strain evidence="8 9">S4</strain>
    </source>
</reference>
<evidence type="ECO:0000256" key="1">
    <source>
        <dbReference type="ARBA" id="ARBA00004123"/>
    </source>
</evidence>
<dbReference type="Gene3D" id="1.25.40.10">
    <property type="entry name" value="Tetratricopeptide repeat domain"/>
    <property type="match status" value="1"/>
</dbReference>
<dbReference type="InterPro" id="IPR045153">
    <property type="entry name" value="Est1/Ebs1-like"/>
</dbReference>
<accession>A0A1Y1XC65</accession>
<keyword evidence="9" id="KW-1185">Reference proteome</keyword>
<evidence type="ECO:0000256" key="3">
    <source>
        <dbReference type="ARBA" id="ARBA00022490"/>
    </source>
</evidence>
<comment type="subcellular location">
    <subcellularLocation>
        <location evidence="2">Cytoplasm</location>
    </subcellularLocation>
    <subcellularLocation>
        <location evidence="1">Nucleus</location>
    </subcellularLocation>
</comment>
<dbReference type="GO" id="GO:0070034">
    <property type="term" value="F:telomerase RNA binding"/>
    <property type="evidence" value="ECO:0007669"/>
    <property type="project" value="TreeGrafter"/>
</dbReference>
<dbReference type="SUPFAM" id="SSF48452">
    <property type="entry name" value="TPR-like"/>
    <property type="match status" value="1"/>
</dbReference>
<dbReference type="InterPro" id="IPR018834">
    <property type="entry name" value="DNA/RNA-bd_Est1-type"/>
</dbReference>
<feature type="domain" description="PIN" evidence="7">
    <location>
        <begin position="574"/>
        <end position="655"/>
    </location>
</feature>
<dbReference type="InterPro" id="IPR011990">
    <property type="entry name" value="TPR-like_helical_dom_sf"/>
</dbReference>
<reference evidence="8 9" key="1">
    <citation type="submission" date="2016-08" db="EMBL/GenBank/DDBJ databases">
        <title>A Parts List for Fungal Cellulosomes Revealed by Comparative Genomics.</title>
        <authorList>
            <consortium name="DOE Joint Genome Institute"/>
            <person name="Haitjema C.H."/>
            <person name="Gilmore S.P."/>
            <person name="Henske J.K."/>
            <person name="Solomon K.V."/>
            <person name="De Groot R."/>
            <person name="Kuo A."/>
            <person name="Mondo S.J."/>
            <person name="Salamov A.A."/>
            <person name="Labutti K."/>
            <person name="Zhao Z."/>
            <person name="Chiniquy J."/>
            <person name="Barry K."/>
            <person name="Brewer H.M."/>
            <person name="Purvine S.O."/>
            <person name="Wright A.T."/>
            <person name="Boxma B."/>
            <person name="Van Alen T."/>
            <person name="Hackstein J.H."/>
            <person name="Baker S.E."/>
            <person name="Grigoriev I.V."/>
            <person name="O'Malley M.A."/>
        </authorList>
    </citation>
    <scope>NUCLEOTIDE SEQUENCE [LARGE SCALE GENOMIC DNA]</scope>
    <source>
        <strain evidence="8 9">S4</strain>
    </source>
</reference>
<evidence type="ECO:0000313" key="8">
    <source>
        <dbReference type="EMBL" id="ORX83313.1"/>
    </source>
</evidence>
<dbReference type="Pfam" id="PF10373">
    <property type="entry name" value="EST1_DNA_bind"/>
    <property type="match status" value="1"/>
</dbReference>
<dbReference type="Pfam" id="PF13638">
    <property type="entry name" value="PIN_4"/>
    <property type="match status" value="1"/>
</dbReference>
<name>A0A1Y1XC65_9FUNG</name>
<evidence type="ECO:0008006" key="10">
    <source>
        <dbReference type="Google" id="ProtNLM"/>
    </source>
</evidence>
<comment type="caution">
    <text evidence="8">The sequence shown here is derived from an EMBL/GenBank/DDBJ whole genome shotgun (WGS) entry which is preliminary data.</text>
</comment>
<dbReference type="InterPro" id="IPR002716">
    <property type="entry name" value="PIN_dom"/>
</dbReference>
<dbReference type="PANTHER" id="PTHR15696:SF0">
    <property type="entry name" value="TELOMERASE-BINDING PROTEIN EST1A"/>
    <property type="match status" value="1"/>
</dbReference>
<dbReference type="STRING" id="1754192.A0A1Y1XC65"/>
<proteinExistence type="predicted"/>
<protein>
    <recommendedName>
        <fullName evidence="10">PIN domain-containing protein</fullName>
    </recommendedName>
</protein>
<keyword evidence="4" id="KW-0539">Nucleus</keyword>
<evidence type="ECO:0000256" key="2">
    <source>
        <dbReference type="ARBA" id="ARBA00004496"/>
    </source>
</evidence>
<keyword evidence="3" id="KW-0963">Cytoplasm</keyword>
<dbReference type="InterPro" id="IPR019458">
    <property type="entry name" value="Est1-like_N"/>
</dbReference>